<dbReference type="Pfam" id="PF11799">
    <property type="entry name" value="IMS_C"/>
    <property type="match status" value="1"/>
</dbReference>
<dbReference type="InterPro" id="IPR036775">
    <property type="entry name" value="DNA_pol_Y-fam_lit_finger_sf"/>
</dbReference>
<protein>
    <submittedName>
        <fullName evidence="7">Ppd2</fullName>
    </submittedName>
</protein>
<geneLocation type="plasmid" evidence="7">
    <name>pPD1</name>
</geneLocation>
<feature type="domain" description="UmuC" evidence="6">
    <location>
        <begin position="15"/>
        <end position="206"/>
    </location>
</feature>
<dbReference type="GO" id="GO:0003887">
    <property type="term" value="F:DNA-directed DNA polymerase activity"/>
    <property type="evidence" value="ECO:0007669"/>
    <property type="project" value="UniProtKB-KW"/>
</dbReference>
<organism evidence="7">
    <name type="scientific">Enterococcus faecalis</name>
    <name type="common">Streptococcus faecalis</name>
    <dbReference type="NCBI Taxonomy" id="1351"/>
    <lineage>
        <taxon>Bacteria</taxon>
        <taxon>Bacillati</taxon>
        <taxon>Bacillota</taxon>
        <taxon>Bacilli</taxon>
        <taxon>Lactobacillales</taxon>
        <taxon>Enterococcaceae</taxon>
        <taxon>Enterococcus</taxon>
    </lineage>
</organism>
<accession>A0A0N7DIG4</accession>
<dbReference type="PANTHER" id="PTHR11076">
    <property type="entry name" value="DNA REPAIR POLYMERASE UMUC / TRANSFERASE FAMILY MEMBER"/>
    <property type="match status" value="1"/>
</dbReference>
<dbReference type="GO" id="GO:0006260">
    <property type="term" value="P:DNA replication"/>
    <property type="evidence" value="ECO:0007669"/>
    <property type="project" value="UniProtKB-KW"/>
</dbReference>
<keyword evidence="2" id="KW-0515">Mutator protein</keyword>
<evidence type="ECO:0000256" key="2">
    <source>
        <dbReference type="ARBA" id="ARBA00022457"/>
    </source>
</evidence>
<dbReference type="PANTHER" id="PTHR11076:SF35">
    <property type="entry name" value="DNA REPAIR PROTEIN HOMOLOG YOBH"/>
    <property type="match status" value="1"/>
</dbReference>
<dbReference type="InterPro" id="IPR024728">
    <property type="entry name" value="PolY_HhH_motif"/>
</dbReference>
<reference evidence="7" key="1">
    <citation type="journal article" date="2015" name="Nature">
        <title>Bacteriocin production augments niche competition by enterococci in the mammalian gastrointestinal tract.</title>
        <authorList>
            <person name="Kommineni S."/>
            <person name="Bretl D.J."/>
            <person name="Lam V."/>
            <person name="Chakraborty R."/>
            <person name="Hayward M."/>
            <person name="Simpson P."/>
            <person name="Cao Y."/>
            <person name="Bousounis P."/>
            <person name="Kristich C.J."/>
            <person name="Salzman N.H."/>
        </authorList>
    </citation>
    <scope>NUCLEOTIDE SEQUENCE</scope>
    <source>
        <strain evidence="7">CK135</strain>
        <plasmid evidence="7">pPD1</plasmid>
    </source>
</reference>
<dbReference type="SUPFAM" id="SSF56672">
    <property type="entry name" value="DNA/RNA polymerases"/>
    <property type="match status" value="1"/>
</dbReference>
<dbReference type="InterPro" id="IPR043128">
    <property type="entry name" value="Rev_trsase/Diguanyl_cyclase"/>
</dbReference>
<evidence type="ECO:0000256" key="5">
    <source>
        <dbReference type="ARBA" id="ARBA00022932"/>
    </source>
</evidence>
<sequence>MNLTFDYTKEPSRDVLCIDVKSFYASVECVERGLDPLKTMLVVMSNSENSGGLVLAASPMAKKVLGISNVTRKNEVPDHPNLIIVSPRMKLYMKKNQEINNLYKRFVSDEDHSVFSVDESFLDVTASLTYFKCDTAYKLAKIIQRVIYNHMGLYVTIGIGENPLLAKLALDNEAKNAPGFVAEWRYEDVPKKVWPISPLTEFCGIGNRMAARLKKLGIRSIYDLAHIEPYMLKERFGIMGLQLYAHSWGIDRSFLGQKAGRPTEKSFGNSQVLPKDYANKEQIKLVLKELSDQVASRLRMASCQTTCVSLFVGYSKGQTDKYGQNGWRRQMKVEPSNNTKVLTEHVLRLFEENYAPGVDVRNLGVSYGRLVWNKNLQLDLFSVPEEQIHETDMYFLIDKIRQKFGFKALIHASSLMEGATAISRASLVGGHAGGTVGLGTTK</sequence>
<dbReference type="Gene3D" id="3.30.1490.100">
    <property type="entry name" value="DNA polymerase, Y-family, little finger domain"/>
    <property type="match status" value="1"/>
</dbReference>
<dbReference type="SUPFAM" id="SSF100879">
    <property type="entry name" value="Lesion bypass DNA polymerase (Y-family), little finger domain"/>
    <property type="match status" value="1"/>
</dbReference>
<dbReference type="GO" id="GO:0042276">
    <property type="term" value="P:error-prone translesion synthesis"/>
    <property type="evidence" value="ECO:0007669"/>
    <property type="project" value="TreeGrafter"/>
</dbReference>
<dbReference type="GO" id="GO:0006281">
    <property type="term" value="P:DNA repair"/>
    <property type="evidence" value="ECO:0007669"/>
    <property type="project" value="InterPro"/>
</dbReference>
<keyword evidence="3" id="KW-0548">Nucleotidyltransferase</keyword>
<proteinExistence type="inferred from homology"/>
<keyword evidence="5" id="KW-0239">DNA-directed DNA polymerase</keyword>
<dbReference type="PROSITE" id="PS50173">
    <property type="entry name" value="UMUC"/>
    <property type="match status" value="1"/>
</dbReference>
<dbReference type="InterPro" id="IPR050116">
    <property type="entry name" value="DNA_polymerase-Y"/>
</dbReference>
<evidence type="ECO:0000259" key="6">
    <source>
        <dbReference type="PROSITE" id="PS50173"/>
    </source>
</evidence>
<keyword evidence="5" id="KW-0808">Transferase</keyword>
<dbReference type="Gene3D" id="3.40.1170.60">
    <property type="match status" value="1"/>
</dbReference>
<keyword evidence="7" id="KW-0614">Plasmid</keyword>
<dbReference type="RefSeq" id="WP_010714355.1">
    <property type="nucleotide sequence ID" value="NZ_CP041878.1"/>
</dbReference>
<dbReference type="Gene3D" id="3.30.70.270">
    <property type="match status" value="1"/>
</dbReference>
<evidence type="ECO:0000256" key="4">
    <source>
        <dbReference type="ARBA" id="ARBA00022705"/>
    </source>
</evidence>
<keyword evidence="4" id="KW-0235">DNA replication</keyword>
<dbReference type="Gene3D" id="1.10.150.20">
    <property type="entry name" value="5' to 3' exonuclease, C-terminal subdomain"/>
    <property type="match status" value="1"/>
</dbReference>
<dbReference type="GO" id="GO:0009432">
    <property type="term" value="P:SOS response"/>
    <property type="evidence" value="ECO:0007669"/>
    <property type="project" value="TreeGrafter"/>
</dbReference>
<dbReference type="InterPro" id="IPR001126">
    <property type="entry name" value="UmuC"/>
</dbReference>
<dbReference type="CDD" id="cd01700">
    <property type="entry name" value="PolY_Pol_V_umuC"/>
    <property type="match status" value="1"/>
</dbReference>
<dbReference type="AlphaFoldDB" id="A0A0N7DIG4"/>
<dbReference type="InterPro" id="IPR017961">
    <property type="entry name" value="DNA_pol_Y-fam_little_finger"/>
</dbReference>
<gene>
    <name evidence="7" type="primary">ppd2</name>
</gene>
<dbReference type="Pfam" id="PF11798">
    <property type="entry name" value="IMS_HHH"/>
    <property type="match status" value="1"/>
</dbReference>
<dbReference type="Pfam" id="PF00817">
    <property type="entry name" value="IMS"/>
    <property type="match status" value="1"/>
</dbReference>
<comment type="similarity">
    <text evidence="1">Belongs to the DNA polymerase type-Y family.</text>
</comment>
<dbReference type="GO" id="GO:0005829">
    <property type="term" value="C:cytosol"/>
    <property type="evidence" value="ECO:0007669"/>
    <property type="project" value="TreeGrafter"/>
</dbReference>
<name>A0A0N7DIG4_ENTFL</name>
<dbReference type="InterPro" id="IPR043502">
    <property type="entry name" value="DNA/RNA_pol_sf"/>
</dbReference>
<evidence type="ECO:0000256" key="1">
    <source>
        <dbReference type="ARBA" id="ARBA00010945"/>
    </source>
</evidence>
<evidence type="ECO:0000313" key="7">
    <source>
        <dbReference type="EMBL" id="AKU62159.1"/>
    </source>
</evidence>
<dbReference type="EMBL" id="KT290268">
    <property type="protein sequence ID" value="AKU62159.1"/>
    <property type="molecule type" value="Genomic_DNA"/>
</dbReference>
<evidence type="ECO:0000256" key="3">
    <source>
        <dbReference type="ARBA" id="ARBA00022695"/>
    </source>
</evidence>
<dbReference type="GO" id="GO:0003684">
    <property type="term" value="F:damaged DNA binding"/>
    <property type="evidence" value="ECO:0007669"/>
    <property type="project" value="InterPro"/>
</dbReference>